<protein>
    <recommendedName>
        <fullName evidence="1">F-box domain-containing protein</fullName>
    </recommendedName>
</protein>
<dbReference type="Pfam" id="PF15966">
    <property type="entry name" value="F-box_4"/>
    <property type="match status" value="1"/>
</dbReference>
<comment type="caution">
    <text evidence="2">The sequence shown here is derived from an EMBL/GenBank/DDBJ whole genome shotgun (WGS) entry which is preliminary data.</text>
</comment>
<dbReference type="Proteomes" id="UP000050525">
    <property type="component" value="Unassembled WGS sequence"/>
</dbReference>
<dbReference type="InterPro" id="IPR031890">
    <property type="entry name" value="Fbxo30/Fbxo40"/>
</dbReference>
<name>A0A151NLQ8_ALLMI</name>
<accession>A0A151NLQ8</accession>
<evidence type="ECO:0000313" key="3">
    <source>
        <dbReference type="Proteomes" id="UP000050525"/>
    </source>
</evidence>
<keyword evidence="3" id="KW-1185">Reference proteome</keyword>
<evidence type="ECO:0000313" key="2">
    <source>
        <dbReference type="EMBL" id="KYO37737.1"/>
    </source>
</evidence>
<sequence length="88" mass="10360">MVILLWEKRRYPDGSSSWQIKEKVWRFSTAFCTVNEWKFADIVSMADHLKKCSYNAVERREEAVPLPCRRNRSCQSGRTQTVQPTSSF</sequence>
<dbReference type="InterPro" id="IPR001810">
    <property type="entry name" value="F-box_dom"/>
</dbReference>
<feature type="domain" description="F-box" evidence="1">
    <location>
        <begin position="1"/>
        <end position="68"/>
    </location>
</feature>
<dbReference type="EMBL" id="AKHW03002600">
    <property type="protein sequence ID" value="KYO37737.1"/>
    <property type="molecule type" value="Genomic_DNA"/>
</dbReference>
<reference evidence="2 3" key="1">
    <citation type="journal article" date="2012" name="Genome Biol.">
        <title>Sequencing three crocodilian genomes to illuminate the evolution of archosaurs and amniotes.</title>
        <authorList>
            <person name="St John J.A."/>
            <person name="Braun E.L."/>
            <person name="Isberg S.R."/>
            <person name="Miles L.G."/>
            <person name="Chong A.Y."/>
            <person name="Gongora J."/>
            <person name="Dalzell P."/>
            <person name="Moran C."/>
            <person name="Bed'hom B."/>
            <person name="Abzhanov A."/>
            <person name="Burgess S.C."/>
            <person name="Cooksey A.M."/>
            <person name="Castoe T.A."/>
            <person name="Crawford N.G."/>
            <person name="Densmore L.D."/>
            <person name="Drew J.C."/>
            <person name="Edwards S.V."/>
            <person name="Faircloth B.C."/>
            <person name="Fujita M.K."/>
            <person name="Greenwold M.J."/>
            <person name="Hoffmann F.G."/>
            <person name="Howard J.M."/>
            <person name="Iguchi T."/>
            <person name="Janes D.E."/>
            <person name="Khan S.Y."/>
            <person name="Kohno S."/>
            <person name="de Koning A.J."/>
            <person name="Lance S.L."/>
            <person name="McCarthy F.M."/>
            <person name="McCormack J.E."/>
            <person name="Merchant M.E."/>
            <person name="Peterson D.G."/>
            <person name="Pollock D.D."/>
            <person name="Pourmand N."/>
            <person name="Raney B.J."/>
            <person name="Roessler K.A."/>
            <person name="Sanford J.R."/>
            <person name="Sawyer R.H."/>
            <person name="Schmidt C.J."/>
            <person name="Triplett E.W."/>
            <person name="Tuberville T.D."/>
            <person name="Venegas-Anaya M."/>
            <person name="Howard J.T."/>
            <person name="Jarvis E.D."/>
            <person name="Guillette L.J.Jr."/>
            <person name="Glenn T.C."/>
            <person name="Green R.E."/>
            <person name="Ray D.A."/>
        </authorList>
    </citation>
    <scope>NUCLEOTIDE SEQUENCE [LARGE SCALE GENOMIC DNA]</scope>
    <source>
        <strain evidence="2">KSC_2009_1</strain>
    </source>
</reference>
<dbReference type="AlphaFoldDB" id="A0A151NLQ8"/>
<gene>
    <name evidence="2" type="ORF">Y1Q_0022026</name>
</gene>
<dbReference type="GO" id="GO:0061630">
    <property type="term" value="F:ubiquitin protein ligase activity"/>
    <property type="evidence" value="ECO:0007669"/>
    <property type="project" value="InterPro"/>
</dbReference>
<dbReference type="PANTHER" id="PTHR15933:SF13">
    <property type="entry name" value="F-BOX ONLY PROTEIN 30"/>
    <property type="match status" value="1"/>
</dbReference>
<dbReference type="STRING" id="8496.A0A151NLQ8"/>
<organism evidence="2 3">
    <name type="scientific">Alligator mississippiensis</name>
    <name type="common">American alligator</name>
    <dbReference type="NCBI Taxonomy" id="8496"/>
    <lineage>
        <taxon>Eukaryota</taxon>
        <taxon>Metazoa</taxon>
        <taxon>Chordata</taxon>
        <taxon>Craniata</taxon>
        <taxon>Vertebrata</taxon>
        <taxon>Euteleostomi</taxon>
        <taxon>Archelosauria</taxon>
        <taxon>Archosauria</taxon>
        <taxon>Crocodylia</taxon>
        <taxon>Alligatoridae</taxon>
        <taxon>Alligatorinae</taxon>
        <taxon>Alligator</taxon>
    </lineage>
</organism>
<dbReference type="PANTHER" id="PTHR15933">
    <property type="entry name" value="PROTEIN CBG16327"/>
    <property type="match status" value="1"/>
</dbReference>
<proteinExistence type="predicted"/>
<evidence type="ECO:0000259" key="1">
    <source>
        <dbReference type="Pfam" id="PF15966"/>
    </source>
</evidence>